<comment type="similarity">
    <text evidence="1 4">Belongs to the UDP-glycosyltransferase family.</text>
</comment>
<dbReference type="InterPro" id="IPR002213">
    <property type="entry name" value="UDP_glucos_trans"/>
</dbReference>
<dbReference type="CDD" id="cd03784">
    <property type="entry name" value="GT1_Gtf-like"/>
    <property type="match status" value="1"/>
</dbReference>
<dbReference type="PROSITE" id="PS00375">
    <property type="entry name" value="UDPGT"/>
    <property type="match status" value="1"/>
</dbReference>
<keyword evidence="3 4" id="KW-0808">Transferase</keyword>
<proteinExistence type="inferred from homology"/>
<dbReference type="InterPro" id="IPR035595">
    <property type="entry name" value="UDP_glycos_trans_CS"/>
</dbReference>
<dbReference type="PANTHER" id="PTHR11926:SF1412">
    <property type="entry name" value="UDP-GLYCOSYLTRANSFERASE 83A1-LIKE"/>
    <property type="match status" value="1"/>
</dbReference>
<dbReference type="EC" id="2.4.1.-" evidence="5"/>
<reference evidence="6" key="1">
    <citation type="submission" date="2015-02" db="EMBL/GenBank/DDBJ databases">
        <title>A transcriptome of Wollemia nobilis - a relic of Gondwana.</title>
        <authorList>
            <person name="Chia J.Y."/>
            <person name="Leong Y.S."/>
            <person name="Abdul Karim S."/>
            <person name="Wan Azmi N."/>
            <person name="Hercus R."/>
            <person name="Croft L."/>
        </authorList>
    </citation>
    <scope>NUCLEOTIDE SEQUENCE</scope>
    <source>
        <strain evidence="6">MaeBrown</strain>
        <tissue evidence="6">Leaf</tissue>
    </source>
</reference>
<dbReference type="AlphaFoldDB" id="A0A0C9QVF0"/>
<keyword evidence="2 4" id="KW-0328">Glycosyltransferase</keyword>
<dbReference type="SUPFAM" id="SSF53756">
    <property type="entry name" value="UDP-Glycosyltransferase/glycogen phosphorylase"/>
    <property type="match status" value="1"/>
</dbReference>
<dbReference type="FunFam" id="3.40.50.2000:FF:000078">
    <property type="entry name" value="Glycosyltransferase"/>
    <property type="match status" value="1"/>
</dbReference>
<dbReference type="GO" id="GO:0080044">
    <property type="term" value="F:quercetin 7-O-glucosyltransferase activity"/>
    <property type="evidence" value="ECO:0007669"/>
    <property type="project" value="TreeGrafter"/>
</dbReference>
<evidence type="ECO:0000256" key="5">
    <source>
        <dbReference type="RuleBase" id="RU362057"/>
    </source>
</evidence>
<name>A0A0C9QVF0_9CONI</name>
<dbReference type="PANTHER" id="PTHR11926">
    <property type="entry name" value="GLUCOSYL/GLUCURONOSYL TRANSFERASES"/>
    <property type="match status" value="1"/>
</dbReference>
<protein>
    <recommendedName>
        <fullName evidence="5">Glycosyltransferase</fullName>
        <ecNumber evidence="5">2.4.1.-</ecNumber>
    </recommendedName>
</protein>
<dbReference type="Pfam" id="PF00201">
    <property type="entry name" value="UDPGT"/>
    <property type="match status" value="1"/>
</dbReference>
<evidence type="ECO:0000256" key="4">
    <source>
        <dbReference type="RuleBase" id="RU003718"/>
    </source>
</evidence>
<dbReference type="EMBL" id="GCHU01006013">
    <property type="protein sequence ID" value="JAG88690.1"/>
    <property type="molecule type" value="Transcribed_RNA"/>
</dbReference>
<dbReference type="GO" id="GO:0080043">
    <property type="term" value="F:quercetin 3-O-glucosyltransferase activity"/>
    <property type="evidence" value="ECO:0007669"/>
    <property type="project" value="TreeGrafter"/>
</dbReference>
<evidence type="ECO:0000256" key="2">
    <source>
        <dbReference type="ARBA" id="ARBA00022676"/>
    </source>
</evidence>
<organism evidence="6">
    <name type="scientific">Wollemia nobilis</name>
    <dbReference type="NCBI Taxonomy" id="56998"/>
    <lineage>
        <taxon>Eukaryota</taxon>
        <taxon>Viridiplantae</taxon>
        <taxon>Streptophyta</taxon>
        <taxon>Embryophyta</taxon>
        <taxon>Tracheophyta</taxon>
        <taxon>Spermatophyta</taxon>
        <taxon>Pinopsida</taxon>
        <taxon>Pinidae</taxon>
        <taxon>Conifers II</taxon>
        <taxon>Araucariales</taxon>
        <taxon>Araucariaceae</taxon>
        <taxon>Wollemia</taxon>
    </lineage>
</organism>
<dbReference type="Gene3D" id="3.40.50.2000">
    <property type="entry name" value="Glycogen Phosphorylase B"/>
    <property type="match status" value="2"/>
</dbReference>
<evidence type="ECO:0000256" key="3">
    <source>
        <dbReference type="ARBA" id="ARBA00022679"/>
    </source>
</evidence>
<evidence type="ECO:0000256" key="1">
    <source>
        <dbReference type="ARBA" id="ARBA00009995"/>
    </source>
</evidence>
<sequence length="472" mass="53014">MRGAEPNMPHALLIPLPLQGHISPTMQLARKLVSDGFHVTFINTDFNHQRIIQANGNKKFTHDGRDKIRMISVPDGLPPEDRRNNVPNLLQALQNSLGPPVIRKLIQEINDSEEEEKITCIIADVWTCFGLYTVAQHFEIPLAAFHTSLVSTCAIRYFGSRLVSLGIVSQDGSPREDQKVKYLPSMPPLDSSELPWRYGGEYMFRLGMRTGEGIKPIKWVLFNTISELEAPVVDELSKEVGVYPIGPLFPYEFQDGETPIPSFWADDVECLGWLDRQSSQSVIYVSFGSLAVWCERQVEEFALGLQASQRPFLWVVRSDLMDGTKAVFPPGFLEGTRDRGCIVSWAPQLRVLSHPSIACFVTHCGWNSVQESITMGVPMLCSPYFADQFINRTYIVDVWKAGLPLNANQDGIIENGELTKAVKRLVMEEEGVQIRKEVSKLKSIARNAVKEGGSSSNNYKLFVKEMKRQLIG</sequence>
<evidence type="ECO:0000313" key="6">
    <source>
        <dbReference type="EMBL" id="JAG88690.1"/>
    </source>
</evidence>
<accession>A0A0C9QVF0</accession>